<reference evidence="14 15" key="1">
    <citation type="journal article" date="2011" name="Stand. Genomic Sci.">
        <title>Non-contiguous finished genome sequence and contextual data of the filamentous soil bacterium Ktedonobacter racemifer type strain (SOSP1-21).</title>
        <authorList>
            <person name="Chang Y.J."/>
            <person name="Land M."/>
            <person name="Hauser L."/>
            <person name="Chertkov O."/>
            <person name="Del Rio T.G."/>
            <person name="Nolan M."/>
            <person name="Copeland A."/>
            <person name="Tice H."/>
            <person name="Cheng J.F."/>
            <person name="Lucas S."/>
            <person name="Han C."/>
            <person name="Goodwin L."/>
            <person name="Pitluck S."/>
            <person name="Ivanova N."/>
            <person name="Ovchinikova G."/>
            <person name="Pati A."/>
            <person name="Chen A."/>
            <person name="Palaniappan K."/>
            <person name="Mavromatis K."/>
            <person name="Liolios K."/>
            <person name="Brettin T."/>
            <person name="Fiebig A."/>
            <person name="Rohde M."/>
            <person name="Abt B."/>
            <person name="Goker M."/>
            <person name="Detter J.C."/>
            <person name="Woyke T."/>
            <person name="Bristow J."/>
            <person name="Eisen J.A."/>
            <person name="Markowitz V."/>
            <person name="Hugenholtz P."/>
            <person name="Kyrpides N.C."/>
            <person name="Klenk H.P."/>
            <person name="Lapidus A."/>
        </authorList>
    </citation>
    <scope>NUCLEOTIDE SEQUENCE [LARGE SCALE GENOMIC DNA]</scope>
    <source>
        <strain evidence="15">DSM 44963</strain>
    </source>
</reference>
<dbReference type="GO" id="GO:0046872">
    <property type="term" value="F:metal ion binding"/>
    <property type="evidence" value="ECO:0007669"/>
    <property type="project" value="UniProtKB-KW"/>
</dbReference>
<dbReference type="PROSITE" id="PS51402">
    <property type="entry name" value="CATALASE_3"/>
    <property type="match status" value="1"/>
</dbReference>
<dbReference type="AlphaFoldDB" id="D6U1X1"/>
<dbReference type="CDD" id="cd08156">
    <property type="entry name" value="catalase_clade_3"/>
    <property type="match status" value="1"/>
</dbReference>
<evidence type="ECO:0000259" key="13">
    <source>
        <dbReference type="SMART" id="SM01060"/>
    </source>
</evidence>
<dbReference type="GO" id="GO:0042744">
    <property type="term" value="P:hydrogen peroxide catabolic process"/>
    <property type="evidence" value="ECO:0007669"/>
    <property type="project" value="UniProtKB-KW"/>
</dbReference>
<feature type="active site" evidence="9">
    <location>
        <position position="133"/>
    </location>
</feature>
<dbReference type="InterPro" id="IPR024708">
    <property type="entry name" value="Catalase_AS"/>
</dbReference>
<dbReference type="GO" id="GO:0005737">
    <property type="term" value="C:cytoplasm"/>
    <property type="evidence" value="ECO:0007669"/>
    <property type="project" value="TreeGrafter"/>
</dbReference>
<dbReference type="InterPro" id="IPR024711">
    <property type="entry name" value="Catalase_clade1/3"/>
</dbReference>
<evidence type="ECO:0000256" key="1">
    <source>
        <dbReference type="ARBA" id="ARBA00005329"/>
    </source>
</evidence>
<dbReference type="GO" id="GO:0020037">
    <property type="term" value="F:heme binding"/>
    <property type="evidence" value="ECO:0007669"/>
    <property type="project" value="InterPro"/>
</dbReference>
<dbReference type="PRINTS" id="PR00067">
    <property type="entry name" value="CATALASE"/>
</dbReference>
<dbReference type="RefSeq" id="WP_007917888.1">
    <property type="nucleotide sequence ID" value="NZ_ADVG01000004.1"/>
</dbReference>
<keyword evidence="7 11" id="KW-0376">Hydrogen peroxide</keyword>
<evidence type="ECO:0000256" key="2">
    <source>
        <dbReference type="ARBA" id="ARBA00022559"/>
    </source>
</evidence>
<dbReference type="eggNOG" id="COG0753">
    <property type="taxonomic scope" value="Bacteria"/>
</dbReference>
<dbReference type="Pfam" id="PF06628">
    <property type="entry name" value="Catalase-rel"/>
    <property type="match status" value="1"/>
</dbReference>
<dbReference type="FunFam" id="2.40.180.10:FF:000001">
    <property type="entry name" value="Catalase"/>
    <property type="match status" value="1"/>
</dbReference>
<evidence type="ECO:0000256" key="10">
    <source>
        <dbReference type="PIRSR" id="PIRSR038928-2"/>
    </source>
</evidence>
<keyword evidence="2 11" id="KW-0575">Peroxidase</keyword>
<evidence type="ECO:0000256" key="9">
    <source>
        <dbReference type="PIRSR" id="PIRSR038928-1"/>
    </source>
</evidence>
<evidence type="ECO:0000256" key="7">
    <source>
        <dbReference type="ARBA" id="ARBA00023324"/>
    </source>
</evidence>
<sequence>MSDQVNKKPPVTTNDAGIPTANDEHSLSVGPNGPLLLQDHYLVQKLAQFNRERVPERVVHARGTGAFGYFEVTADVSQWSKAAFLNGVGKRTPLVVRFSTVAGELGSADTVRDPRGFAIKFYTEEGNYDLVGNNTPIFFIRDTIKFPDFIHSQKRVPRTGLPSHTAQWDFWTLYPESAHQVTYLMTDRGTPRTLRHMNGYGSHTYMWINAKGEKFWVKYHFISDQGVENFTNAEAGAISGQDPNFHRRDLIEAIDRKEYPSWQLKMQIMPYEDAATYRFNPFDLTKVWPHSDYPLITIGRMVLDRNPANMFNDIEQLALSPANMVPGIAASPDKMLQGRIFSYPDAHRYRIGTNYNQLPVNQPQSEVNNYNKDGAMSYRHNGDQPHYSPNTFNGPQADTQRYGEPEGVVISGEVARTAYTLHPEDNDFIQPGNLYRNVLSETEKEHLVTNIVAHMSQGVDRALQERVINTYWSQVDPDLGRRVAKGLGLEVSVR</sequence>
<dbReference type="OrthoDB" id="9760293at2"/>
<comment type="caution">
    <text evidence="14">The sequence shown here is derived from an EMBL/GenBank/DDBJ whole genome shotgun (WGS) entry which is preliminary data.</text>
</comment>
<dbReference type="EC" id="1.11.1.6" evidence="11"/>
<evidence type="ECO:0000256" key="8">
    <source>
        <dbReference type="ARBA" id="ARBA00049254"/>
    </source>
</evidence>
<proteinExistence type="inferred from homology"/>
<keyword evidence="5 11" id="KW-0560">Oxidoreductase</keyword>
<dbReference type="GO" id="GO:0042542">
    <property type="term" value="P:response to hydrogen peroxide"/>
    <property type="evidence" value="ECO:0007669"/>
    <property type="project" value="TreeGrafter"/>
</dbReference>
<dbReference type="SMART" id="SM01060">
    <property type="entry name" value="Catalase"/>
    <property type="match status" value="1"/>
</dbReference>
<comment type="similarity">
    <text evidence="1 11">Belongs to the catalase family.</text>
</comment>
<organism evidence="14 15">
    <name type="scientific">Ktedonobacter racemifer DSM 44963</name>
    <dbReference type="NCBI Taxonomy" id="485913"/>
    <lineage>
        <taxon>Bacteria</taxon>
        <taxon>Bacillati</taxon>
        <taxon>Chloroflexota</taxon>
        <taxon>Ktedonobacteria</taxon>
        <taxon>Ktedonobacterales</taxon>
        <taxon>Ktedonobacteraceae</taxon>
        <taxon>Ktedonobacter</taxon>
    </lineage>
</organism>
<keyword evidence="3 10" id="KW-0349">Heme</keyword>
<evidence type="ECO:0000256" key="4">
    <source>
        <dbReference type="ARBA" id="ARBA00022723"/>
    </source>
</evidence>
<evidence type="ECO:0000313" key="15">
    <source>
        <dbReference type="Proteomes" id="UP000004508"/>
    </source>
</evidence>
<feature type="active site" evidence="9">
    <location>
        <position position="60"/>
    </location>
</feature>
<dbReference type="InterPro" id="IPR002226">
    <property type="entry name" value="Catalase_haem_BS"/>
</dbReference>
<dbReference type="PANTHER" id="PTHR11465:SF9">
    <property type="entry name" value="CATALASE"/>
    <property type="match status" value="1"/>
</dbReference>
<dbReference type="InterPro" id="IPR011614">
    <property type="entry name" value="Catalase_core"/>
</dbReference>
<dbReference type="InterPro" id="IPR020835">
    <property type="entry name" value="Catalase_sf"/>
</dbReference>
<dbReference type="InterPro" id="IPR040333">
    <property type="entry name" value="Catalase_3"/>
</dbReference>
<comment type="cofactor">
    <cofactor evidence="10">
        <name>heme</name>
        <dbReference type="ChEBI" id="CHEBI:30413"/>
    </cofactor>
</comment>
<gene>
    <name evidence="14" type="ORF">Krac_1487</name>
</gene>
<feature type="binding site" description="axial binding residue" evidence="10">
    <location>
        <position position="343"/>
    </location>
    <ligand>
        <name>heme</name>
        <dbReference type="ChEBI" id="CHEBI:30413"/>
    </ligand>
    <ligandPart>
        <name>Fe</name>
        <dbReference type="ChEBI" id="CHEBI:18248"/>
    </ligandPart>
</feature>
<name>D6U1X1_KTERA</name>
<dbReference type="InParanoid" id="D6U1X1"/>
<dbReference type="STRING" id="485913.Krac_1487"/>
<dbReference type="PROSITE" id="PS00437">
    <property type="entry name" value="CATALASE_1"/>
    <property type="match status" value="1"/>
</dbReference>
<dbReference type="PIRSF" id="PIRSF038928">
    <property type="entry name" value="Catalase_clade1-3"/>
    <property type="match status" value="1"/>
</dbReference>
<keyword evidence="15" id="KW-1185">Reference proteome</keyword>
<dbReference type="InterPro" id="IPR018028">
    <property type="entry name" value="Catalase"/>
</dbReference>
<dbReference type="Gene3D" id="2.40.180.10">
    <property type="entry name" value="Catalase core domain"/>
    <property type="match status" value="1"/>
</dbReference>
<dbReference type="Pfam" id="PF00199">
    <property type="entry name" value="Catalase"/>
    <property type="match status" value="1"/>
</dbReference>
<dbReference type="EMBL" id="ADVG01000004">
    <property type="protein sequence ID" value="EFH80855.1"/>
    <property type="molecule type" value="Genomic_DNA"/>
</dbReference>
<evidence type="ECO:0000256" key="5">
    <source>
        <dbReference type="ARBA" id="ARBA00023002"/>
    </source>
</evidence>
<accession>D6U1X1</accession>
<dbReference type="GO" id="GO:0004096">
    <property type="term" value="F:catalase activity"/>
    <property type="evidence" value="ECO:0007669"/>
    <property type="project" value="UniProtKB-EC"/>
</dbReference>
<dbReference type="SUPFAM" id="SSF56634">
    <property type="entry name" value="Heme-dependent catalase-like"/>
    <property type="match status" value="1"/>
</dbReference>
<dbReference type="PROSITE" id="PS00438">
    <property type="entry name" value="CATALASE_2"/>
    <property type="match status" value="1"/>
</dbReference>
<keyword evidence="6 10" id="KW-0408">Iron</keyword>
<evidence type="ECO:0000313" key="14">
    <source>
        <dbReference type="EMBL" id="EFH80855.1"/>
    </source>
</evidence>
<evidence type="ECO:0000256" key="6">
    <source>
        <dbReference type="ARBA" id="ARBA00023004"/>
    </source>
</evidence>
<keyword evidence="4 10" id="KW-0479">Metal-binding</keyword>
<evidence type="ECO:0000256" key="11">
    <source>
        <dbReference type="RuleBase" id="RU000498"/>
    </source>
</evidence>
<feature type="region of interest" description="Disordered" evidence="12">
    <location>
        <begin position="1"/>
        <end position="30"/>
    </location>
</feature>
<comment type="catalytic activity">
    <reaction evidence="8 11">
        <text>2 H2O2 = O2 + 2 H2O</text>
        <dbReference type="Rhea" id="RHEA:20309"/>
        <dbReference type="ChEBI" id="CHEBI:15377"/>
        <dbReference type="ChEBI" id="CHEBI:15379"/>
        <dbReference type="ChEBI" id="CHEBI:16240"/>
        <dbReference type="EC" id="1.11.1.6"/>
    </reaction>
</comment>
<evidence type="ECO:0000256" key="3">
    <source>
        <dbReference type="ARBA" id="ARBA00022617"/>
    </source>
</evidence>
<dbReference type="InterPro" id="IPR010582">
    <property type="entry name" value="Catalase_immune_responsive"/>
</dbReference>
<dbReference type="PANTHER" id="PTHR11465">
    <property type="entry name" value="CATALASE"/>
    <property type="match status" value="1"/>
</dbReference>
<protein>
    <recommendedName>
        <fullName evidence="11">Catalase</fullName>
        <ecNumber evidence="11">1.11.1.6</ecNumber>
    </recommendedName>
</protein>
<feature type="domain" description="Catalase core" evidence="13">
    <location>
        <begin position="13"/>
        <end position="396"/>
    </location>
</feature>
<evidence type="ECO:0000256" key="12">
    <source>
        <dbReference type="SAM" id="MobiDB-lite"/>
    </source>
</evidence>
<dbReference type="Proteomes" id="UP000004508">
    <property type="component" value="Unassembled WGS sequence"/>
</dbReference>